<feature type="transmembrane region" description="Helical" evidence="3">
    <location>
        <begin position="118"/>
        <end position="139"/>
    </location>
</feature>
<organism evidence="4 5">
    <name type="scientific">Zhenpiania hominis</name>
    <dbReference type="NCBI Taxonomy" id="2763644"/>
    <lineage>
        <taxon>Bacteria</taxon>
        <taxon>Bacillati</taxon>
        <taxon>Bacillota</taxon>
        <taxon>Clostridia</taxon>
        <taxon>Peptostreptococcales</taxon>
        <taxon>Anaerovoracaceae</taxon>
        <taxon>Zhenpiania</taxon>
    </lineage>
</organism>
<evidence type="ECO:0000313" key="5">
    <source>
        <dbReference type="Proteomes" id="UP000602647"/>
    </source>
</evidence>
<feature type="transmembrane region" description="Helical" evidence="3">
    <location>
        <begin position="62"/>
        <end position="83"/>
    </location>
</feature>
<keyword evidence="2" id="KW-0813">Transport</keyword>
<comment type="similarity">
    <text evidence="1 2">Belongs to the BioY family.</text>
</comment>
<dbReference type="PANTHER" id="PTHR34295">
    <property type="entry name" value="BIOTIN TRANSPORTER BIOY"/>
    <property type="match status" value="1"/>
</dbReference>
<dbReference type="AlphaFoldDB" id="A0A923SQX4"/>
<reference evidence="4" key="1">
    <citation type="submission" date="2020-08" db="EMBL/GenBank/DDBJ databases">
        <title>Genome public.</title>
        <authorList>
            <person name="Liu C."/>
            <person name="Sun Q."/>
        </authorList>
    </citation>
    <scope>NUCLEOTIDE SEQUENCE</scope>
    <source>
        <strain evidence="4">BX12</strain>
    </source>
</reference>
<dbReference type="RefSeq" id="WP_187303169.1">
    <property type="nucleotide sequence ID" value="NZ_CBCTON010000058.1"/>
</dbReference>
<keyword evidence="3" id="KW-0812">Transmembrane</keyword>
<dbReference type="Pfam" id="PF02632">
    <property type="entry name" value="BioY"/>
    <property type="match status" value="1"/>
</dbReference>
<feature type="transmembrane region" description="Helical" evidence="3">
    <location>
        <begin position="35"/>
        <end position="55"/>
    </location>
</feature>
<dbReference type="GO" id="GO:0005886">
    <property type="term" value="C:plasma membrane"/>
    <property type="evidence" value="ECO:0007669"/>
    <property type="project" value="UniProtKB-SubCell"/>
</dbReference>
<name>A0A923SQX4_9FIRM</name>
<keyword evidence="2 3" id="KW-0472">Membrane</keyword>
<evidence type="ECO:0000256" key="3">
    <source>
        <dbReference type="SAM" id="Phobius"/>
    </source>
</evidence>
<comment type="subcellular location">
    <subcellularLocation>
        <location evidence="2">Cell membrane</location>
        <topology evidence="2">Multi-pass membrane protein</topology>
    </subcellularLocation>
</comment>
<comment type="caution">
    <text evidence="4">The sequence shown here is derived from an EMBL/GenBank/DDBJ whole genome shotgun (WGS) entry which is preliminary data.</text>
</comment>
<protein>
    <recommendedName>
        <fullName evidence="2">Biotin transporter</fullName>
    </recommendedName>
</protein>
<keyword evidence="3" id="KW-1133">Transmembrane helix</keyword>
<feature type="transmembrane region" description="Helical" evidence="3">
    <location>
        <begin position="145"/>
        <end position="171"/>
    </location>
</feature>
<evidence type="ECO:0000313" key="4">
    <source>
        <dbReference type="EMBL" id="MBC6680066.1"/>
    </source>
</evidence>
<keyword evidence="2" id="KW-1003">Cell membrane</keyword>
<dbReference type="InterPro" id="IPR003784">
    <property type="entry name" value="BioY"/>
</dbReference>
<gene>
    <name evidence="4" type="ORF">H9L42_09500</name>
</gene>
<dbReference type="PIRSF" id="PIRSF016661">
    <property type="entry name" value="BioY"/>
    <property type="match status" value="1"/>
</dbReference>
<dbReference type="GO" id="GO:0015225">
    <property type="term" value="F:biotin transmembrane transporter activity"/>
    <property type="evidence" value="ECO:0007669"/>
    <property type="project" value="UniProtKB-UniRule"/>
</dbReference>
<dbReference type="PANTHER" id="PTHR34295:SF1">
    <property type="entry name" value="BIOTIN TRANSPORTER BIOY"/>
    <property type="match status" value="1"/>
</dbReference>
<evidence type="ECO:0000256" key="1">
    <source>
        <dbReference type="ARBA" id="ARBA00010692"/>
    </source>
</evidence>
<dbReference type="Gene3D" id="1.10.1760.20">
    <property type="match status" value="1"/>
</dbReference>
<dbReference type="Proteomes" id="UP000602647">
    <property type="component" value="Unassembled WGS sequence"/>
</dbReference>
<proteinExistence type="inferred from homology"/>
<sequence>MRRYSKTARLLISALFAALTAVCSFISIPLPFTPVPVNLATLSVFLAGGLLGWRYGTISQMVYLLLGAVGVPVFHNFTGGFGILAGPTGGYIVGYAVAAFLTGWILDHRKNPDRFSALALSMTAGLFSCYLLGTAWFMASSASALIPALAACVFPFLPGDALKIIAACILVRKLRPVLT</sequence>
<accession>A0A923SQX4</accession>
<dbReference type="EMBL" id="JACRYT010000009">
    <property type="protein sequence ID" value="MBC6680066.1"/>
    <property type="molecule type" value="Genomic_DNA"/>
</dbReference>
<keyword evidence="5" id="KW-1185">Reference proteome</keyword>
<evidence type="ECO:0000256" key="2">
    <source>
        <dbReference type="PIRNR" id="PIRNR016661"/>
    </source>
</evidence>
<feature type="transmembrane region" description="Helical" evidence="3">
    <location>
        <begin position="89"/>
        <end position="106"/>
    </location>
</feature>